<gene>
    <name evidence="1" type="ordered locus">RPC_1625</name>
</gene>
<dbReference type="eggNOG" id="ENOG502ZVXC">
    <property type="taxonomic scope" value="Bacteria"/>
</dbReference>
<dbReference type="KEGG" id="rpc:RPC_1625"/>
<dbReference type="STRING" id="316056.RPC_1625"/>
<dbReference type="RefSeq" id="WP_011472091.1">
    <property type="nucleotide sequence ID" value="NC_007925.1"/>
</dbReference>
<dbReference type="AlphaFoldDB" id="Q218J9"/>
<accession>Q218J9</accession>
<sequence length="84" mass="9468">MAPVKAAMMKVGFVLDIARKDERFMNDLSRDAFKTLLQSGIDLSHGEVMAVVDIIHNTSISTLAPHIGDLRDNWNAIVKERRFE</sequence>
<reference evidence="1" key="1">
    <citation type="submission" date="2006-03" db="EMBL/GenBank/DDBJ databases">
        <title>Complete sequence of Rhodopseudomonas palustris BisB18.</title>
        <authorList>
            <consortium name="US DOE Joint Genome Institute"/>
            <person name="Copeland A."/>
            <person name="Lucas S."/>
            <person name="Lapidus A."/>
            <person name="Barry K."/>
            <person name="Detter J.C."/>
            <person name="Glavina del Rio T."/>
            <person name="Hammon N."/>
            <person name="Israni S."/>
            <person name="Dalin E."/>
            <person name="Tice H."/>
            <person name="Pitluck S."/>
            <person name="Chain P."/>
            <person name="Malfatti S."/>
            <person name="Shin M."/>
            <person name="Vergez L."/>
            <person name="Schmutz J."/>
            <person name="Larimer F."/>
            <person name="Land M."/>
            <person name="Hauser L."/>
            <person name="Pelletier D.A."/>
            <person name="Kyrpides N."/>
            <person name="Anderson I."/>
            <person name="Oda Y."/>
            <person name="Harwood C.S."/>
            <person name="Richardson P."/>
        </authorList>
    </citation>
    <scope>NUCLEOTIDE SEQUENCE [LARGE SCALE GENOMIC DNA]</scope>
    <source>
        <strain evidence="1">BisB18</strain>
    </source>
</reference>
<protein>
    <submittedName>
        <fullName evidence="1">Uncharacterized protein</fullName>
    </submittedName>
</protein>
<proteinExistence type="predicted"/>
<dbReference type="HOGENOM" id="CLU_2525350_0_0_5"/>
<dbReference type="EMBL" id="CP000301">
    <property type="protein sequence ID" value="ABD87187.1"/>
    <property type="molecule type" value="Genomic_DNA"/>
</dbReference>
<organism evidence="1">
    <name type="scientific">Rhodopseudomonas palustris (strain BisB18)</name>
    <dbReference type="NCBI Taxonomy" id="316056"/>
    <lineage>
        <taxon>Bacteria</taxon>
        <taxon>Pseudomonadati</taxon>
        <taxon>Pseudomonadota</taxon>
        <taxon>Alphaproteobacteria</taxon>
        <taxon>Hyphomicrobiales</taxon>
        <taxon>Nitrobacteraceae</taxon>
        <taxon>Rhodopseudomonas</taxon>
    </lineage>
</organism>
<evidence type="ECO:0000313" key="1">
    <source>
        <dbReference type="EMBL" id="ABD87187.1"/>
    </source>
</evidence>
<name>Q218J9_RHOPB</name>